<evidence type="ECO:0000259" key="2">
    <source>
        <dbReference type="PROSITE" id="PS51085"/>
    </source>
</evidence>
<feature type="region of interest" description="Disordered" evidence="1">
    <location>
        <begin position="95"/>
        <end position="118"/>
    </location>
</feature>
<comment type="caution">
    <text evidence="3">The sequence shown here is derived from an EMBL/GenBank/DDBJ whole genome shotgun (WGS) entry which is preliminary data.</text>
</comment>
<reference evidence="3" key="1">
    <citation type="journal article" date="2014" name="Int. J. Syst. Evol. Microbiol.">
        <title>Complete genome sequence of Corynebacterium casei LMG S-19264T (=DSM 44701T), isolated from a smear-ripened cheese.</title>
        <authorList>
            <consortium name="US DOE Joint Genome Institute (JGI-PGF)"/>
            <person name="Walter F."/>
            <person name="Albersmeier A."/>
            <person name="Kalinowski J."/>
            <person name="Ruckert C."/>
        </authorList>
    </citation>
    <scope>NUCLEOTIDE SEQUENCE</scope>
    <source>
        <strain evidence="3">JCM 14371</strain>
    </source>
</reference>
<dbReference type="InterPro" id="IPR036010">
    <property type="entry name" value="2Fe-2S_ferredoxin-like_sf"/>
</dbReference>
<sequence length="118" mass="12735">MPTVTVTGLPSPIRIEAHEGERLVLALERGGTGILHRCGGAARCTTCRVKFEAGEPERMTVAERDKLQEKDLLGTARLSCQILCDHDMTLTPLQTESGTGLEAGKAPAEQIEPDPVWV</sequence>
<dbReference type="AlphaFoldDB" id="A0A917UUB1"/>
<dbReference type="SUPFAM" id="SSF54292">
    <property type="entry name" value="2Fe-2S ferredoxin-like"/>
    <property type="match status" value="1"/>
</dbReference>
<feature type="domain" description="2Fe-2S ferredoxin-type" evidence="2">
    <location>
        <begin position="2"/>
        <end position="96"/>
    </location>
</feature>
<dbReference type="InterPro" id="IPR001041">
    <property type="entry name" value="2Fe-2S_ferredoxin-type"/>
</dbReference>
<dbReference type="CDD" id="cd00207">
    <property type="entry name" value="fer2"/>
    <property type="match status" value="1"/>
</dbReference>
<protein>
    <submittedName>
        <fullName evidence="3">Ferredoxin</fullName>
    </submittedName>
</protein>
<evidence type="ECO:0000313" key="3">
    <source>
        <dbReference type="EMBL" id="GGJ86432.1"/>
    </source>
</evidence>
<reference evidence="3" key="2">
    <citation type="submission" date="2020-09" db="EMBL/GenBank/DDBJ databases">
        <authorList>
            <person name="Sun Q."/>
            <person name="Ohkuma M."/>
        </authorList>
    </citation>
    <scope>NUCLEOTIDE SEQUENCE</scope>
    <source>
        <strain evidence="3">JCM 14371</strain>
    </source>
</reference>
<name>A0A917UUB1_9DEIO</name>
<dbReference type="EMBL" id="BMOE01000016">
    <property type="protein sequence ID" value="GGJ86432.1"/>
    <property type="molecule type" value="Genomic_DNA"/>
</dbReference>
<dbReference type="GO" id="GO:0051536">
    <property type="term" value="F:iron-sulfur cluster binding"/>
    <property type="evidence" value="ECO:0007669"/>
    <property type="project" value="InterPro"/>
</dbReference>
<dbReference type="Proteomes" id="UP000635726">
    <property type="component" value="Unassembled WGS sequence"/>
</dbReference>
<dbReference type="PROSITE" id="PS51085">
    <property type="entry name" value="2FE2S_FER_2"/>
    <property type="match status" value="1"/>
</dbReference>
<evidence type="ECO:0000313" key="4">
    <source>
        <dbReference type="Proteomes" id="UP000635726"/>
    </source>
</evidence>
<accession>A0A917UUB1</accession>
<dbReference type="InterPro" id="IPR012675">
    <property type="entry name" value="Beta-grasp_dom_sf"/>
</dbReference>
<dbReference type="RefSeq" id="WP_188964406.1">
    <property type="nucleotide sequence ID" value="NZ_BMOE01000016.1"/>
</dbReference>
<dbReference type="Pfam" id="PF00111">
    <property type="entry name" value="Fer2"/>
    <property type="match status" value="1"/>
</dbReference>
<organism evidence="3 4">
    <name type="scientific">Deinococcus aquiradiocola</name>
    <dbReference type="NCBI Taxonomy" id="393059"/>
    <lineage>
        <taxon>Bacteria</taxon>
        <taxon>Thermotogati</taxon>
        <taxon>Deinococcota</taxon>
        <taxon>Deinococci</taxon>
        <taxon>Deinococcales</taxon>
        <taxon>Deinococcaceae</taxon>
        <taxon>Deinococcus</taxon>
    </lineage>
</organism>
<dbReference type="Gene3D" id="3.10.20.30">
    <property type="match status" value="1"/>
</dbReference>
<keyword evidence="4" id="KW-1185">Reference proteome</keyword>
<gene>
    <name evidence="3" type="ORF">GCM10008939_32950</name>
</gene>
<proteinExistence type="predicted"/>
<evidence type="ECO:0000256" key="1">
    <source>
        <dbReference type="SAM" id="MobiDB-lite"/>
    </source>
</evidence>